<dbReference type="GO" id="GO:0016779">
    <property type="term" value="F:nucleotidyltransferase activity"/>
    <property type="evidence" value="ECO:0007669"/>
    <property type="project" value="UniProtKB-ARBA"/>
</dbReference>
<dbReference type="InterPro" id="IPR025877">
    <property type="entry name" value="MobA-like_NTP_Trfase"/>
</dbReference>
<gene>
    <name evidence="2" type="ORF">S06H3_08026</name>
</gene>
<dbReference type="Gene3D" id="3.90.550.10">
    <property type="entry name" value="Spore Coat Polysaccharide Biosynthesis Protein SpsA, Chain A"/>
    <property type="match status" value="1"/>
</dbReference>
<accession>X1KFS3</accession>
<evidence type="ECO:0000259" key="1">
    <source>
        <dbReference type="Pfam" id="PF12804"/>
    </source>
</evidence>
<feature type="domain" description="MobA-like NTP transferase" evidence="1">
    <location>
        <begin position="11"/>
        <end position="48"/>
    </location>
</feature>
<feature type="non-terminal residue" evidence="2">
    <location>
        <position position="49"/>
    </location>
</feature>
<dbReference type="SUPFAM" id="SSF53448">
    <property type="entry name" value="Nucleotide-diphospho-sugar transferases"/>
    <property type="match status" value="1"/>
</dbReference>
<dbReference type="EMBL" id="BARV01003330">
    <property type="protein sequence ID" value="GAI05508.1"/>
    <property type="molecule type" value="Genomic_DNA"/>
</dbReference>
<dbReference type="Pfam" id="PF12804">
    <property type="entry name" value="NTP_transf_3"/>
    <property type="match status" value="1"/>
</dbReference>
<protein>
    <recommendedName>
        <fullName evidence="1">MobA-like NTP transferase domain-containing protein</fullName>
    </recommendedName>
</protein>
<organism evidence="2">
    <name type="scientific">marine sediment metagenome</name>
    <dbReference type="NCBI Taxonomy" id="412755"/>
    <lineage>
        <taxon>unclassified sequences</taxon>
        <taxon>metagenomes</taxon>
        <taxon>ecological metagenomes</taxon>
    </lineage>
</organism>
<sequence>MRESSSTKVSAILLAAGESKRMGKLKQLMPLGNTTIVEQTIDNLLSSGV</sequence>
<name>X1KFS3_9ZZZZ</name>
<proteinExistence type="predicted"/>
<reference evidence="2" key="1">
    <citation type="journal article" date="2014" name="Front. Microbiol.">
        <title>High frequency of phylogenetically diverse reductive dehalogenase-homologous genes in deep subseafloor sedimentary metagenomes.</title>
        <authorList>
            <person name="Kawai M."/>
            <person name="Futagami T."/>
            <person name="Toyoda A."/>
            <person name="Takaki Y."/>
            <person name="Nishi S."/>
            <person name="Hori S."/>
            <person name="Arai W."/>
            <person name="Tsubouchi T."/>
            <person name="Morono Y."/>
            <person name="Uchiyama I."/>
            <person name="Ito T."/>
            <person name="Fujiyama A."/>
            <person name="Inagaki F."/>
            <person name="Takami H."/>
        </authorList>
    </citation>
    <scope>NUCLEOTIDE SEQUENCE</scope>
    <source>
        <strain evidence="2">Expedition CK06-06</strain>
    </source>
</reference>
<dbReference type="InterPro" id="IPR029044">
    <property type="entry name" value="Nucleotide-diphossugar_trans"/>
</dbReference>
<comment type="caution">
    <text evidence="2">The sequence shown here is derived from an EMBL/GenBank/DDBJ whole genome shotgun (WGS) entry which is preliminary data.</text>
</comment>
<dbReference type="AlphaFoldDB" id="X1KFS3"/>
<evidence type="ECO:0000313" key="2">
    <source>
        <dbReference type="EMBL" id="GAI05508.1"/>
    </source>
</evidence>